<evidence type="ECO:0000256" key="1">
    <source>
        <dbReference type="SAM" id="MobiDB-lite"/>
    </source>
</evidence>
<organism evidence="2 3">
    <name type="scientific">Calocera cornea HHB12733</name>
    <dbReference type="NCBI Taxonomy" id="1353952"/>
    <lineage>
        <taxon>Eukaryota</taxon>
        <taxon>Fungi</taxon>
        <taxon>Dikarya</taxon>
        <taxon>Basidiomycota</taxon>
        <taxon>Agaricomycotina</taxon>
        <taxon>Dacrymycetes</taxon>
        <taxon>Dacrymycetales</taxon>
        <taxon>Dacrymycetaceae</taxon>
        <taxon>Calocera</taxon>
    </lineage>
</organism>
<accession>A0A165CQW2</accession>
<dbReference type="OrthoDB" id="432234at2759"/>
<evidence type="ECO:0000313" key="3">
    <source>
        <dbReference type="Proteomes" id="UP000076842"/>
    </source>
</evidence>
<dbReference type="InParanoid" id="A0A165CQW2"/>
<dbReference type="STRING" id="1353952.A0A165CQW2"/>
<dbReference type="EMBL" id="KV424119">
    <property type="protein sequence ID" value="KZT51220.1"/>
    <property type="molecule type" value="Genomic_DNA"/>
</dbReference>
<evidence type="ECO:0000313" key="2">
    <source>
        <dbReference type="EMBL" id="KZT51220.1"/>
    </source>
</evidence>
<sequence length="264" mass="29458">MMSISSCDDPDNEGSYAIHHSKQPVNDFGEPQPGTDCDPATKNPLAAAFISLFPYVSFKEHACWLLRYHNRHVHLHHSWIFVCFGILQKHKALHSARIQMSRPAFQASKDFLSSIDLCNLRKAAKEEEAGLPPSNLQIQGLSACVVGSDSFQLALWNNIWGTTFALKEIDLDSFVSTCGPDCNQCALNTAQAPYAAAKFFQYIMCIFFTCSLWVDVTGHPHSNSTSQGGLLHPYQKARKIHLTHTLSHMAPWLSIVIKDERTSP</sequence>
<gene>
    <name evidence="2" type="ORF">CALCODRAFT_525715</name>
</gene>
<name>A0A165CQW2_9BASI</name>
<dbReference type="AlphaFoldDB" id="A0A165CQW2"/>
<proteinExistence type="predicted"/>
<keyword evidence="3" id="KW-1185">Reference proteome</keyword>
<feature type="region of interest" description="Disordered" evidence="1">
    <location>
        <begin position="1"/>
        <end position="37"/>
    </location>
</feature>
<reference evidence="2 3" key="1">
    <citation type="journal article" date="2016" name="Mol. Biol. Evol.">
        <title>Comparative Genomics of Early-Diverging Mushroom-Forming Fungi Provides Insights into the Origins of Lignocellulose Decay Capabilities.</title>
        <authorList>
            <person name="Nagy L.G."/>
            <person name="Riley R."/>
            <person name="Tritt A."/>
            <person name="Adam C."/>
            <person name="Daum C."/>
            <person name="Floudas D."/>
            <person name="Sun H."/>
            <person name="Yadav J.S."/>
            <person name="Pangilinan J."/>
            <person name="Larsson K.H."/>
            <person name="Matsuura K."/>
            <person name="Barry K."/>
            <person name="Labutti K."/>
            <person name="Kuo R."/>
            <person name="Ohm R.A."/>
            <person name="Bhattacharya S.S."/>
            <person name="Shirouzu T."/>
            <person name="Yoshinaga Y."/>
            <person name="Martin F.M."/>
            <person name="Grigoriev I.V."/>
            <person name="Hibbett D.S."/>
        </authorList>
    </citation>
    <scope>NUCLEOTIDE SEQUENCE [LARGE SCALE GENOMIC DNA]</scope>
    <source>
        <strain evidence="2 3">HHB12733</strain>
    </source>
</reference>
<dbReference type="Proteomes" id="UP000076842">
    <property type="component" value="Unassembled WGS sequence"/>
</dbReference>
<protein>
    <submittedName>
        <fullName evidence="2">Uncharacterized protein</fullName>
    </submittedName>
</protein>